<organism evidence="2">
    <name type="scientific">bioreactor metagenome</name>
    <dbReference type="NCBI Taxonomy" id="1076179"/>
    <lineage>
        <taxon>unclassified sequences</taxon>
        <taxon>metagenomes</taxon>
        <taxon>ecological metagenomes</taxon>
    </lineage>
</organism>
<evidence type="ECO:0000259" key="1">
    <source>
        <dbReference type="Pfam" id="PF14285"/>
    </source>
</evidence>
<comment type="caution">
    <text evidence="2">The sequence shown here is derived from an EMBL/GenBank/DDBJ whole genome shotgun (WGS) entry which is preliminary data.</text>
</comment>
<protein>
    <recommendedName>
        <fullName evidence="1">DUF4367 domain-containing protein</fullName>
    </recommendedName>
</protein>
<accession>A0A645IDL5</accession>
<dbReference type="EMBL" id="VSSQ01112247">
    <property type="protein sequence ID" value="MPN49220.1"/>
    <property type="molecule type" value="Genomic_DNA"/>
</dbReference>
<proteinExistence type="predicted"/>
<feature type="domain" description="DUF4367" evidence="1">
    <location>
        <begin position="55"/>
        <end position="159"/>
    </location>
</feature>
<name>A0A645IDL5_9ZZZZ</name>
<sequence length="160" mass="18555">MFKVAELVLILSSSFIIPFITVDAFREKVVNFYIENFDTHASFGPKEENEPFTEFEIGYLPEGYIKGDEFKAPNLYSQTFYNQDNKMIDITLYDDETSFNIDTENCEKYNAAIKNKNGYIYRKADSVSLIFKFHNKSIVITGNDDSLSNEELIKIAEYIK</sequence>
<reference evidence="2" key="1">
    <citation type="submission" date="2019-08" db="EMBL/GenBank/DDBJ databases">
        <authorList>
            <person name="Kucharzyk K."/>
            <person name="Murdoch R.W."/>
            <person name="Higgins S."/>
            <person name="Loffler F."/>
        </authorList>
    </citation>
    <scope>NUCLEOTIDE SEQUENCE</scope>
</reference>
<dbReference type="Pfam" id="PF14285">
    <property type="entry name" value="DUF4367"/>
    <property type="match status" value="1"/>
</dbReference>
<dbReference type="AlphaFoldDB" id="A0A645IDL5"/>
<dbReference type="InterPro" id="IPR025377">
    <property type="entry name" value="DUF4367"/>
</dbReference>
<gene>
    <name evidence="2" type="ORF">SDC9_196835</name>
</gene>
<evidence type="ECO:0000313" key="2">
    <source>
        <dbReference type="EMBL" id="MPN49220.1"/>
    </source>
</evidence>